<organism evidence="3 4">
    <name type="scientific">Cymbomonas tetramitiformis</name>
    <dbReference type="NCBI Taxonomy" id="36881"/>
    <lineage>
        <taxon>Eukaryota</taxon>
        <taxon>Viridiplantae</taxon>
        <taxon>Chlorophyta</taxon>
        <taxon>Pyramimonadophyceae</taxon>
        <taxon>Pyramimonadales</taxon>
        <taxon>Pyramimonadaceae</taxon>
        <taxon>Cymbomonas</taxon>
    </lineage>
</organism>
<evidence type="ECO:0000313" key="4">
    <source>
        <dbReference type="Proteomes" id="UP001190700"/>
    </source>
</evidence>
<evidence type="ECO:0000256" key="2">
    <source>
        <dbReference type="SAM" id="SignalP"/>
    </source>
</evidence>
<evidence type="ECO:0000313" key="3">
    <source>
        <dbReference type="EMBL" id="KAK3261497.1"/>
    </source>
</evidence>
<accession>A0AAE0KUS2</accession>
<dbReference type="EMBL" id="LGRX02016854">
    <property type="protein sequence ID" value="KAK3261497.1"/>
    <property type="molecule type" value="Genomic_DNA"/>
</dbReference>
<keyword evidence="2" id="KW-0732">Signal</keyword>
<keyword evidence="4" id="KW-1185">Reference proteome</keyword>
<protein>
    <submittedName>
        <fullName evidence="3">Uncharacterized protein</fullName>
    </submittedName>
</protein>
<feature type="chain" id="PRO_5042252517" evidence="2">
    <location>
        <begin position="21"/>
        <end position="227"/>
    </location>
</feature>
<dbReference type="AlphaFoldDB" id="A0AAE0KUS2"/>
<sequence>MQQVAAWARALLALSPPATGAPLVLAGGAPDASGAAVGGLSTDEIAKIAAAAATAVADLKGDGGILFAGASGTGGAPAAPAVSPMAKELENALRDSVVTKENWTVDMRQQECSKLVQEATTLRRDLMSELGARLLALPSAGAASAAAGNEEQAGGLGPVHHGQGSGQAGVDGAHDTRAAMRLDVNKLYIKLQWDWRSDCYERYCEMDPKQKLILPGAMAEAAAAASR</sequence>
<comment type="caution">
    <text evidence="3">The sequence shown here is derived from an EMBL/GenBank/DDBJ whole genome shotgun (WGS) entry which is preliminary data.</text>
</comment>
<proteinExistence type="predicted"/>
<feature type="signal peptide" evidence="2">
    <location>
        <begin position="1"/>
        <end position="20"/>
    </location>
</feature>
<dbReference type="Proteomes" id="UP001190700">
    <property type="component" value="Unassembled WGS sequence"/>
</dbReference>
<reference evidence="3 4" key="1">
    <citation type="journal article" date="2015" name="Genome Biol. Evol.">
        <title>Comparative Genomics of a Bacterivorous Green Alga Reveals Evolutionary Causalities and Consequences of Phago-Mixotrophic Mode of Nutrition.</title>
        <authorList>
            <person name="Burns J.A."/>
            <person name="Paasch A."/>
            <person name="Narechania A."/>
            <person name="Kim E."/>
        </authorList>
    </citation>
    <scope>NUCLEOTIDE SEQUENCE [LARGE SCALE GENOMIC DNA]</scope>
    <source>
        <strain evidence="3 4">PLY_AMNH</strain>
    </source>
</reference>
<feature type="region of interest" description="Disordered" evidence="1">
    <location>
        <begin position="146"/>
        <end position="172"/>
    </location>
</feature>
<evidence type="ECO:0000256" key="1">
    <source>
        <dbReference type="SAM" id="MobiDB-lite"/>
    </source>
</evidence>
<gene>
    <name evidence="3" type="ORF">CYMTET_29605</name>
</gene>
<name>A0AAE0KUS2_9CHLO</name>